<evidence type="ECO:0000313" key="2">
    <source>
        <dbReference type="Proteomes" id="UP001230649"/>
    </source>
</evidence>
<accession>A0ACC2WZH8</accession>
<sequence>MLRTRAIPLAKSVARPIQQTQRRGYAAGGAGGSSNLPLALGLAGIAGLAGYVYMDRSSRAAVSANAHEYADRAKDAAKDAAGQAKGYVNERTSAVSANTNEYLGRTKDAVGDAADKAKGFVNERSSAASANLNEAIDRDPSASTGQDLKNKAQAVGAAVSANTNEAVSETKDAVKTAKDTVKGPFDEEKKATGEAGTGVVKALIKNNWVDLKLEKVEPYNHNTNIYTFSFPDPNATAGGETASALLVKAADGQTCLDDKGKPVIRPYTPISPQDQKGSLDLMVKVYENGKMSQHIAHLKPGETLSFKGPIAKYAYKPNEFTHGFAIGGGSGITPMYQMISHSLTLPNDNTKWTLMFANVTDKDILLRERWDKLAKEHPDRFQVVYSLDKPPYFWRGEKGYITKEMIQKYLPKDNAKDVKFFVCGPPGQYAAVCGPKDGMKQGEIKGALGELQYDNDHVFKF</sequence>
<organism evidence="1 2">
    <name type="scientific">Naganishia adeliensis</name>
    <dbReference type="NCBI Taxonomy" id="92952"/>
    <lineage>
        <taxon>Eukaryota</taxon>
        <taxon>Fungi</taxon>
        <taxon>Dikarya</taxon>
        <taxon>Basidiomycota</taxon>
        <taxon>Agaricomycotina</taxon>
        <taxon>Tremellomycetes</taxon>
        <taxon>Filobasidiales</taxon>
        <taxon>Filobasidiaceae</taxon>
        <taxon>Naganishia</taxon>
    </lineage>
</organism>
<evidence type="ECO:0000313" key="1">
    <source>
        <dbReference type="EMBL" id="KAJ9116569.1"/>
    </source>
</evidence>
<proteinExistence type="predicted"/>
<name>A0ACC2WZH8_9TREE</name>
<comment type="caution">
    <text evidence="1">The sequence shown here is derived from an EMBL/GenBank/DDBJ whole genome shotgun (WGS) entry which is preliminary data.</text>
</comment>
<protein>
    <submittedName>
        <fullName evidence="1">Uncharacterized protein</fullName>
    </submittedName>
</protein>
<dbReference type="Proteomes" id="UP001230649">
    <property type="component" value="Unassembled WGS sequence"/>
</dbReference>
<dbReference type="EMBL" id="JASBWS010000003">
    <property type="protein sequence ID" value="KAJ9116569.1"/>
    <property type="molecule type" value="Genomic_DNA"/>
</dbReference>
<reference evidence="1" key="1">
    <citation type="submission" date="2023-04" db="EMBL/GenBank/DDBJ databases">
        <title>Draft Genome sequencing of Naganishia species isolated from polar environments using Oxford Nanopore Technology.</title>
        <authorList>
            <person name="Leo P."/>
            <person name="Venkateswaran K."/>
        </authorList>
    </citation>
    <scope>NUCLEOTIDE SEQUENCE</scope>
    <source>
        <strain evidence="1">MNA-CCFEE 5262</strain>
    </source>
</reference>
<gene>
    <name evidence="1" type="ORF">QFC20_000501</name>
</gene>
<keyword evidence="2" id="KW-1185">Reference proteome</keyword>